<protein>
    <submittedName>
        <fullName evidence="6">Kinase-like domain-containing protein</fullName>
    </submittedName>
</protein>
<keyword evidence="1" id="KW-0808">Transferase</keyword>
<feature type="domain" description="Protein kinase" evidence="5">
    <location>
        <begin position="81"/>
        <end position="363"/>
    </location>
</feature>
<dbReference type="GO" id="GO:0005524">
    <property type="term" value="F:ATP binding"/>
    <property type="evidence" value="ECO:0007669"/>
    <property type="project" value="UniProtKB-KW"/>
</dbReference>
<dbReference type="PROSITE" id="PS50011">
    <property type="entry name" value="PROTEIN_KINASE_DOM"/>
    <property type="match status" value="1"/>
</dbReference>
<dbReference type="InterPro" id="IPR051681">
    <property type="entry name" value="Ser/Thr_Kinases-Pseudokinases"/>
</dbReference>
<dbReference type="PANTHER" id="PTHR44329">
    <property type="entry name" value="SERINE/THREONINE-PROTEIN KINASE TNNI3K-RELATED"/>
    <property type="match status" value="1"/>
</dbReference>
<dbReference type="PANTHER" id="PTHR44329:SF288">
    <property type="entry name" value="MITOGEN-ACTIVATED PROTEIN KINASE KINASE KINASE 20"/>
    <property type="match status" value="1"/>
</dbReference>
<proteinExistence type="predicted"/>
<name>A0A397VZN5_9GLOM</name>
<evidence type="ECO:0000256" key="2">
    <source>
        <dbReference type="ARBA" id="ARBA00022741"/>
    </source>
</evidence>
<dbReference type="Gene3D" id="1.10.510.10">
    <property type="entry name" value="Transferase(Phosphotransferase) domain 1"/>
    <property type="match status" value="1"/>
</dbReference>
<dbReference type="InterPro" id="IPR001245">
    <property type="entry name" value="Ser-Thr/Tyr_kinase_cat_dom"/>
</dbReference>
<comment type="caution">
    <text evidence="6">The sequence shown here is derived from an EMBL/GenBank/DDBJ whole genome shotgun (WGS) entry which is preliminary data.</text>
</comment>
<keyword evidence="2" id="KW-0547">Nucleotide-binding</keyword>
<evidence type="ECO:0000259" key="5">
    <source>
        <dbReference type="PROSITE" id="PS50011"/>
    </source>
</evidence>
<evidence type="ECO:0000256" key="1">
    <source>
        <dbReference type="ARBA" id="ARBA00022679"/>
    </source>
</evidence>
<gene>
    <name evidence="6" type="ORF">C2G38_669131</name>
</gene>
<evidence type="ECO:0000256" key="4">
    <source>
        <dbReference type="ARBA" id="ARBA00022840"/>
    </source>
</evidence>
<evidence type="ECO:0000256" key="3">
    <source>
        <dbReference type="ARBA" id="ARBA00022777"/>
    </source>
</evidence>
<dbReference type="Proteomes" id="UP000266673">
    <property type="component" value="Unassembled WGS sequence"/>
</dbReference>
<evidence type="ECO:0000313" key="7">
    <source>
        <dbReference type="Proteomes" id="UP000266673"/>
    </source>
</evidence>
<accession>A0A397VZN5</accession>
<dbReference type="AlphaFoldDB" id="A0A397VZN5"/>
<dbReference type="Pfam" id="PF07714">
    <property type="entry name" value="PK_Tyr_Ser-Thr"/>
    <property type="match status" value="1"/>
</dbReference>
<dbReference type="EMBL" id="QKWP01000215">
    <property type="protein sequence ID" value="RIB24476.1"/>
    <property type="molecule type" value="Genomic_DNA"/>
</dbReference>
<evidence type="ECO:0000313" key="6">
    <source>
        <dbReference type="EMBL" id="RIB24476.1"/>
    </source>
</evidence>
<reference evidence="6 7" key="1">
    <citation type="submission" date="2018-06" db="EMBL/GenBank/DDBJ databases">
        <title>Comparative genomics reveals the genomic features of Rhizophagus irregularis, R. cerebriforme, R. diaphanum and Gigaspora rosea, and their symbiotic lifestyle signature.</title>
        <authorList>
            <person name="Morin E."/>
            <person name="San Clemente H."/>
            <person name="Chen E.C.H."/>
            <person name="De La Providencia I."/>
            <person name="Hainaut M."/>
            <person name="Kuo A."/>
            <person name="Kohler A."/>
            <person name="Murat C."/>
            <person name="Tang N."/>
            <person name="Roy S."/>
            <person name="Loubradou J."/>
            <person name="Henrissat B."/>
            <person name="Grigoriev I.V."/>
            <person name="Corradi N."/>
            <person name="Roux C."/>
            <person name="Martin F.M."/>
        </authorList>
    </citation>
    <scope>NUCLEOTIDE SEQUENCE [LARGE SCALE GENOMIC DNA]</scope>
    <source>
        <strain evidence="6 7">DAOM 194757</strain>
    </source>
</reference>
<dbReference type="InterPro" id="IPR000719">
    <property type="entry name" value="Prot_kinase_dom"/>
</dbReference>
<dbReference type="SUPFAM" id="SSF56112">
    <property type="entry name" value="Protein kinase-like (PK-like)"/>
    <property type="match status" value="1"/>
</dbReference>
<dbReference type="STRING" id="44941.A0A397VZN5"/>
<dbReference type="GO" id="GO:0004674">
    <property type="term" value="F:protein serine/threonine kinase activity"/>
    <property type="evidence" value="ECO:0007669"/>
    <property type="project" value="TreeGrafter"/>
</dbReference>
<keyword evidence="4" id="KW-0067">ATP-binding</keyword>
<keyword evidence="7" id="KW-1185">Reference proteome</keyword>
<sequence>MYKLIRLIFLFHFSDRNSLYGKCMQCNENNTHAAWRQTCDPDKTIREWTSGNKVIDRCIKEFQIKTTKYENMIEWIPFDKLTDISEIGKGGFGSVHQATWLDGIRKIKKVKIVDSYDGDDDNYFYIRDREQSSIVALKTLPSSLNEFKNHMKCTTWGSKLKIYGLTYDEKTDNYLMVFQYANNGSLNKYLETNFKELTWKTKLKLLLDISEDLREIHYAGYIHADFHSGNVLQDQRISEIMQSYIADLGLSKKTDENSSDGIYGVIPYVAPEVLLGEKFTPAADVYGFGIIMTEMSTGQRPFDGYEFDTKLTNRICKGLRPEFAIRTPSCYVELARRCMNSDPKSRPTANEVYMKLYKWNKFMKVSDDADVDKIKKQFLDADKIVKTLPIISRKHPNSMYSSKFINTREILKSSIEGTLILHYTAIIILFIYLS</sequence>
<keyword evidence="3 6" id="KW-0418">Kinase</keyword>
<organism evidence="6 7">
    <name type="scientific">Gigaspora rosea</name>
    <dbReference type="NCBI Taxonomy" id="44941"/>
    <lineage>
        <taxon>Eukaryota</taxon>
        <taxon>Fungi</taxon>
        <taxon>Fungi incertae sedis</taxon>
        <taxon>Mucoromycota</taxon>
        <taxon>Glomeromycotina</taxon>
        <taxon>Glomeromycetes</taxon>
        <taxon>Diversisporales</taxon>
        <taxon>Gigasporaceae</taxon>
        <taxon>Gigaspora</taxon>
    </lineage>
</organism>
<dbReference type="InterPro" id="IPR011009">
    <property type="entry name" value="Kinase-like_dom_sf"/>
</dbReference>